<name>A0A915KQM7_ROMCU</name>
<dbReference type="Proteomes" id="UP000887565">
    <property type="component" value="Unplaced"/>
</dbReference>
<dbReference type="AlphaFoldDB" id="A0A915KQM7"/>
<keyword evidence="1" id="KW-1185">Reference proteome</keyword>
<evidence type="ECO:0000313" key="1">
    <source>
        <dbReference type="Proteomes" id="UP000887565"/>
    </source>
</evidence>
<sequence>MIDEPTRSQQAEMASFQQKPQQIVREYKILHHRFGKQRTPLEERYPSIPTAPIMAQILLRTTSEVIITNYFNRAHLSFDPMTL</sequence>
<evidence type="ECO:0000313" key="2">
    <source>
        <dbReference type="WBParaSite" id="nRc.2.0.1.t40774-RA"/>
    </source>
</evidence>
<proteinExistence type="predicted"/>
<dbReference type="WBParaSite" id="nRc.2.0.1.t40774-RA">
    <property type="protein sequence ID" value="nRc.2.0.1.t40774-RA"/>
    <property type="gene ID" value="nRc.2.0.1.g40774"/>
</dbReference>
<protein>
    <submittedName>
        <fullName evidence="2">Uncharacterized protein</fullName>
    </submittedName>
</protein>
<organism evidence="1 2">
    <name type="scientific">Romanomermis culicivorax</name>
    <name type="common">Nematode worm</name>
    <dbReference type="NCBI Taxonomy" id="13658"/>
    <lineage>
        <taxon>Eukaryota</taxon>
        <taxon>Metazoa</taxon>
        <taxon>Ecdysozoa</taxon>
        <taxon>Nematoda</taxon>
        <taxon>Enoplea</taxon>
        <taxon>Dorylaimia</taxon>
        <taxon>Mermithida</taxon>
        <taxon>Mermithoidea</taxon>
        <taxon>Mermithidae</taxon>
        <taxon>Romanomermis</taxon>
    </lineage>
</organism>
<accession>A0A915KQM7</accession>
<reference evidence="2" key="1">
    <citation type="submission" date="2022-11" db="UniProtKB">
        <authorList>
            <consortium name="WormBaseParasite"/>
        </authorList>
    </citation>
    <scope>IDENTIFICATION</scope>
</reference>